<protein>
    <recommendedName>
        <fullName evidence="15">ZAD domain-containing protein</fullName>
    </recommendedName>
</protein>
<feature type="binding site" evidence="9">
    <location>
        <position position="65"/>
    </location>
    <ligand>
        <name>Zn(2+)</name>
        <dbReference type="ChEBI" id="CHEBI:29105"/>
    </ligand>
</feature>
<evidence type="ECO:0000259" key="11">
    <source>
        <dbReference type="PROSITE" id="PS50157"/>
    </source>
</evidence>
<keyword evidence="7" id="KW-0539">Nucleus</keyword>
<accession>A0A182UAJ9</accession>
<evidence type="ECO:0000313" key="14">
    <source>
        <dbReference type="Proteomes" id="UP000075902"/>
    </source>
</evidence>
<dbReference type="PANTHER" id="PTHR46179:SF13">
    <property type="entry name" value="C2H2-TYPE DOMAIN-CONTAINING PROTEIN"/>
    <property type="match status" value="1"/>
</dbReference>
<feature type="domain" description="C2H2-type" evidence="11">
    <location>
        <begin position="341"/>
        <end position="369"/>
    </location>
</feature>
<proteinExistence type="predicted"/>
<feature type="binding site" evidence="9">
    <location>
        <position position="17"/>
    </location>
    <ligand>
        <name>Zn(2+)</name>
        <dbReference type="ChEBI" id="CHEBI:29105"/>
    </ligand>
</feature>
<evidence type="ECO:0000256" key="4">
    <source>
        <dbReference type="ARBA" id="ARBA00022833"/>
    </source>
</evidence>
<keyword evidence="4 9" id="KW-0862">Zinc</keyword>
<dbReference type="InterPro" id="IPR013087">
    <property type="entry name" value="Znf_C2H2_type"/>
</dbReference>
<dbReference type="Gene3D" id="3.40.1800.20">
    <property type="match status" value="1"/>
</dbReference>
<keyword evidence="3 8" id="KW-0863">Zinc-finger</keyword>
<evidence type="ECO:0000256" key="1">
    <source>
        <dbReference type="ARBA" id="ARBA00004123"/>
    </source>
</evidence>
<feature type="domain" description="ZAD" evidence="12">
    <location>
        <begin position="12"/>
        <end position="89"/>
    </location>
</feature>
<feature type="domain" description="C2H2-type" evidence="11">
    <location>
        <begin position="275"/>
        <end position="303"/>
    </location>
</feature>
<dbReference type="PROSITE" id="PS50157">
    <property type="entry name" value="ZINC_FINGER_C2H2_2"/>
    <property type="match status" value="3"/>
</dbReference>
<dbReference type="VEuPathDB" id="VectorBase:AMEC016920"/>
<dbReference type="STRING" id="34690.A0A182UAJ9"/>
<dbReference type="SMART" id="SM00355">
    <property type="entry name" value="ZnF_C2H2"/>
    <property type="match status" value="3"/>
</dbReference>
<dbReference type="GO" id="GO:0005634">
    <property type="term" value="C:nucleus"/>
    <property type="evidence" value="ECO:0007669"/>
    <property type="project" value="UniProtKB-SubCell"/>
</dbReference>
<feature type="region of interest" description="Disordered" evidence="10">
    <location>
        <begin position="230"/>
        <end position="276"/>
    </location>
</feature>
<evidence type="ECO:0008006" key="15">
    <source>
        <dbReference type="Google" id="ProtNLM"/>
    </source>
</evidence>
<evidence type="ECO:0000256" key="9">
    <source>
        <dbReference type="PROSITE-ProRule" id="PRU01263"/>
    </source>
</evidence>
<dbReference type="Pfam" id="PF07776">
    <property type="entry name" value="zf-AD"/>
    <property type="match status" value="1"/>
</dbReference>
<reference evidence="13" key="2">
    <citation type="submission" date="2020-05" db="UniProtKB">
        <authorList>
            <consortium name="EnsemblMetazoa"/>
        </authorList>
    </citation>
    <scope>IDENTIFICATION</scope>
    <source>
        <strain evidence="13">CM1001059</strain>
    </source>
</reference>
<comment type="subcellular location">
    <subcellularLocation>
        <location evidence="1">Nucleus</location>
    </subcellularLocation>
</comment>
<dbReference type="Proteomes" id="UP000075902">
    <property type="component" value="Unassembled WGS sequence"/>
</dbReference>
<keyword evidence="5" id="KW-0805">Transcription regulation</keyword>
<evidence type="ECO:0000259" key="12">
    <source>
        <dbReference type="PROSITE" id="PS51915"/>
    </source>
</evidence>
<dbReference type="SMART" id="SM00868">
    <property type="entry name" value="zf-AD"/>
    <property type="match status" value="1"/>
</dbReference>
<feature type="compositionally biased region" description="Basic residues" evidence="10">
    <location>
        <begin position="261"/>
        <end position="270"/>
    </location>
</feature>
<evidence type="ECO:0000256" key="6">
    <source>
        <dbReference type="ARBA" id="ARBA00023163"/>
    </source>
</evidence>
<dbReference type="PROSITE" id="PS00028">
    <property type="entry name" value="ZINC_FINGER_C2H2_1"/>
    <property type="match status" value="3"/>
</dbReference>
<evidence type="ECO:0000256" key="5">
    <source>
        <dbReference type="ARBA" id="ARBA00023015"/>
    </source>
</evidence>
<evidence type="ECO:0000256" key="3">
    <source>
        <dbReference type="ARBA" id="ARBA00022771"/>
    </source>
</evidence>
<dbReference type="PANTHER" id="PTHR46179">
    <property type="entry name" value="ZINC FINGER PROTEIN"/>
    <property type="match status" value="1"/>
</dbReference>
<dbReference type="PROSITE" id="PS51915">
    <property type="entry name" value="ZAD"/>
    <property type="match status" value="1"/>
</dbReference>
<dbReference type="SUPFAM" id="SSF57667">
    <property type="entry name" value="beta-beta-alpha zinc fingers"/>
    <property type="match status" value="1"/>
</dbReference>
<evidence type="ECO:0000256" key="7">
    <source>
        <dbReference type="ARBA" id="ARBA00023242"/>
    </source>
</evidence>
<evidence type="ECO:0000256" key="10">
    <source>
        <dbReference type="SAM" id="MobiDB-lite"/>
    </source>
</evidence>
<dbReference type="SUPFAM" id="SSF57716">
    <property type="entry name" value="Glucocorticoid receptor-like (DNA-binding domain)"/>
    <property type="match status" value="1"/>
</dbReference>
<sequence length="485" mass="53966">MKFSSESIPRDFFCRLCAAEGIVIHPLFPPGDSDPKDELVRMIEVLTSVHLAQTEEAGAVICDKCLQMLDLFCKFREECLRQDVLIRTRRTILLEQQRQQQEQLVQQQQQTFFNQQQSLSLLHPVVEIKVEDVEPVAAIEPEEILCTPVHQFAELDDCKEEEETLPITAEPFLVTNESPTVSVVSQPVLQPYPSVTHDNSMLSTSLNDSTRFPLAGVAVLTPIGNLSITVPTSESSPESTDAPIDGTAVCEADKTPPASSGKRRKAKPNFKKPPPDCERCQESFATHYELQQHMNQQHAWDRGNRCSLACDPCQMRFTKSYNLKRHLYEVHGEVPQGLTVIPCAHCGERFLRGNILERHIARVHQIKKVLKQTLQKVSIPPAQLLYRLQHRAGEHPFARFGPIGGGHLGNGTDLRVAFAQRVVDGIVPLLAVDGVEIGRPAGDDPIALGRETAEREAGRFVAAQVDGDRQADGFHVRLTDVGRAP</sequence>
<dbReference type="InterPro" id="IPR051061">
    <property type="entry name" value="Zinc_finger_trans_reg"/>
</dbReference>
<feature type="binding site" evidence="9">
    <location>
        <position position="62"/>
    </location>
    <ligand>
        <name>Zn(2+)</name>
        <dbReference type="ChEBI" id="CHEBI:29105"/>
    </ligand>
</feature>
<dbReference type="AlphaFoldDB" id="A0A182UAJ9"/>
<keyword evidence="2 9" id="KW-0479">Metal-binding</keyword>
<feature type="domain" description="C2H2-type" evidence="11">
    <location>
        <begin position="308"/>
        <end position="331"/>
    </location>
</feature>
<evidence type="ECO:0000313" key="13">
    <source>
        <dbReference type="EnsemblMetazoa" id="AMEC016920-PA"/>
    </source>
</evidence>
<dbReference type="Gene3D" id="3.30.160.60">
    <property type="entry name" value="Classic Zinc Finger"/>
    <property type="match status" value="1"/>
</dbReference>
<keyword evidence="14" id="KW-1185">Reference proteome</keyword>
<evidence type="ECO:0000256" key="2">
    <source>
        <dbReference type="ARBA" id="ARBA00022723"/>
    </source>
</evidence>
<dbReference type="InterPro" id="IPR036236">
    <property type="entry name" value="Znf_C2H2_sf"/>
</dbReference>
<organism evidence="13 14">
    <name type="scientific">Anopheles melas</name>
    <dbReference type="NCBI Taxonomy" id="34690"/>
    <lineage>
        <taxon>Eukaryota</taxon>
        <taxon>Metazoa</taxon>
        <taxon>Ecdysozoa</taxon>
        <taxon>Arthropoda</taxon>
        <taxon>Hexapoda</taxon>
        <taxon>Insecta</taxon>
        <taxon>Pterygota</taxon>
        <taxon>Neoptera</taxon>
        <taxon>Endopterygota</taxon>
        <taxon>Diptera</taxon>
        <taxon>Nematocera</taxon>
        <taxon>Culicoidea</taxon>
        <taxon>Culicidae</taxon>
        <taxon>Anophelinae</taxon>
        <taxon>Anopheles</taxon>
    </lineage>
</organism>
<dbReference type="GO" id="GO:0006357">
    <property type="term" value="P:regulation of transcription by RNA polymerase II"/>
    <property type="evidence" value="ECO:0007669"/>
    <property type="project" value="TreeGrafter"/>
</dbReference>
<feature type="compositionally biased region" description="Low complexity" evidence="10">
    <location>
        <begin position="231"/>
        <end position="240"/>
    </location>
</feature>
<dbReference type="InterPro" id="IPR012934">
    <property type="entry name" value="Znf_AD"/>
</dbReference>
<name>A0A182UAJ9_9DIPT</name>
<evidence type="ECO:0000256" key="8">
    <source>
        <dbReference type="PROSITE-ProRule" id="PRU00042"/>
    </source>
</evidence>
<feature type="binding site" evidence="9">
    <location>
        <position position="14"/>
    </location>
    <ligand>
        <name>Zn(2+)</name>
        <dbReference type="ChEBI" id="CHEBI:29105"/>
    </ligand>
</feature>
<keyword evidence="6" id="KW-0804">Transcription</keyword>
<reference evidence="14" key="1">
    <citation type="submission" date="2014-01" db="EMBL/GenBank/DDBJ databases">
        <title>The Genome Sequence of Anopheles melas CM1001059_A (V2).</title>
        <authorList>
            <consortium name="The Broad Institute Genomics Platform"/>
            <person name="Neafsey D.E."/>
            <person name="Besansky N."/>
            <person name="Howell P."/>
            <person name="Walton C."/>
            <person name="Young S.K."/>
            <person name="Zeng Q."/>
            <person name="Gargeya S."/>
            <person name="Fitzgerald M."/>
            <person name="Haas B."/>
            <person name="Abouelleil A."/>
            <person name="Allen A.W."/>
            <person name="Alvarado L."/>
            <person name="Arachchi H.M."/>
            <person name="Berlin A.M."/>
            <person name="Chapman S.B."/>
            <person name="Gainer-Dewar J."/>
            <person name="Goldberg J."/>
            <person name="Griggs A."/>
            <person name="Gujja S."/>
            <person name="Hansen M."/>
            <person name="Howarth C."/>
            <person name="Imamovic A."/>
            <person name="Ireland A."/>
            <person name="Larimer J."/>
            <person name="McCowan C."/>
            <person name="Murphy C."/>
            <person name="Pearson M."/>
            <person name="Poon T.W."/>
            <person name="Priest M."/>
            <person name="Roberts A."/>
            <person name="Saif S."/>
            <person name="Shea T."/>
            <person name="Sisk P."/>
            <person name="Sykes S."/>
            <person name="Wortman J."/>
            <person name="Nusbaum C."/>
            <person name="Birren B."/>
        </authorList>
    </citation>
    <scope>NUCLEOTIDE SEQUENCE [LARGE SCALE GENOMIC DNA]</scope>
    <source>
        <strain evidence="14">CM1001059</strain>
    </source>
</reference>
<dbReference type="GO" id="GO:0008270">
    <property type="term" value="F:zinc ion binding"/>
    <property type="evidence" value="ECO:0007669"/>
    <property type="project" value="UniProtKB-UniRule"/>
</dbReference>
<dbReference type="EnsemblMetazoa" id="AMEC016920-RA">
    <property type="protein sequence ID" value="AMEC016920-PA"/>
    <property type="gene ID" value="AMEC016920"/>
</dbReference>